<evidence type="ECO:0000313" key="3">
    <source>
        <dbReference type="Proteomes" id="UP000219329"/>
    </source>
</evidence>
<evidence type="ECO:0008006" key="4">
    <source>
        <dbReference type="Google" id="ProtNLM"/>
    </source>
</evidence>
<dbReference type="EMBL" id="NTJZ01000002">
    <property type="protein sequence ID" value="PDH34925.1"/>
    <property type="molecule type" value="Genomic_DNA"/>
</dbReference>
<dbReference type="InterPro" id="IPR011447">
    <property type="entry name" value="DUF1552"/>
</dbReference>
<evidence type="ECO:0000313" key="2">
    <source>
        <dbReference type="EMBL" id="PDH34925.1"/>
    </source>
</evidence>
<comment type="caution">
    <text evidence="2">The sequence shown here is derived from an EMBL/GenBank/DDBJ whole genome shotgun (WGS) entry which is preliminary data.</text>
</comment>
<dbReference type="InterPro" id="IPR006311">
    <property type="entry name" value="TAT_signal"/>
</dbReference>
<keyword evidence="1" id="KW-0732">Signal</keyword>
<accession>A0A2A5WEG1</accession>
<protein>
    <recommendedName>
        <fullName evidence="4">DUF1552 domain-containing protein</fullName>
    </recommendedName>
</protein>
<proteinExistence type="predicted"/>
<feature type="chain" id="PRO_5013173314" description="DUF1552 domain-containing protein" evidence="1">
    <location>
        <begin position="35"/>
        <end position="446"/>
    </location>
</feature>
<dbReference type="PROSITE" id="PS51318">
    <property type="entry name" value="TAT"/>
    <property type="match status" value="1"/>
</dbReference>
<organism evidence="2 3">
    <name type="scientific">OM182 bacterium MED-G28</name>
    <dbReference type="NCBI Taxonomy" id="1986256"/>
    <lineage>
        <taxon>Bacteria</taxon>
        <taxon>Pseudomonadati</taxon>
        <taxon>Pseudomonadota</taxon>
        <taxon>Gammaproteobacteria</taxon>
        <taxon>OMG group</taxon>
        <taxon>OM182 clade</taxon>
    </lineage>
</organism>
<sequence length="446" mass="48828">MIITKKTLPRRTVLRGLGAAVALPMLDAMVPALAQSGSASEPIRRLGYFYLPMGMNPEPWVPRTEGKLSSLSASLASLNPHLDKISVLSNLEINDAHTTGNHASSNCAFLSCVKAKRTEGSDYYLGTTVDQIAAKVIGSKTPFPSLEIGTDIISQVGNCDNGYACVYQNSLAWSSPTTPLPTVSDPRVLFERLFGDGGTPEQRQAQLATNASLLDAVMEDMSKYQKQLGNNDRVKVDEYLDTVREVERRIQMSQAQSDNVQLPKLTRPTSVPEQWEDHVKLMMDLQTLALQADLTRVISFQLAREASTRTYPQIGVAEPHHPISHHGNDPVQLEKLAKINKYHVSLFAYMLDKMEAVNEGNGTLLDNSTYLLGSGMGNPDVHDHKNLPIVVASGKNSGIHGGRHIRYGDEQTPLANLHLTLLDSVGVHLDSFADNNGRVDELFHSA</sequence>
<name>A0A2A5WEG1_9GAMM</name>
<feature type="signal peptide" evidence="1">
    <location>
        <begin position="1"/>
        <end position="34"/>
    </location>
</feature>
<evidence type="ECO:0000256" key="1">
    <source>
        <dbReference type="SAM" id="SignalP"/>
    </source>
</evidence>
<dbReference type="Proteomes" id="UP000219329">
    <property type="component" value="Unassembled WGS sequence"/>
</dbReference>
<dbReference type="Pfam" id="PF07586">
    <property type="entry name" value="HXXSHH"/>
    <property type="match status" value="1"/>
</dbReference>
<reference evidence="2 3" key="1">
    <citation type="submission" date="2017-08" db="EMBL/GenBank/DDBJ databases">
        <title>Fine stratification of microbial communities through a metagenomic profile of the photic zone.</title>
        <authorList>
            <person name="Haro-Moreno J.M."/>
            <person name="Lopez-Perez M."/>
            <person name="De La Torre J."/>
            <person name="Picazo A."/>
            <person name="Camacho A."/>
            <person name="Rodriguez-Valera F."/>
        </authorList>
    </citation>
    <scope>NUCLEOTIDE SEQUENCE [LARGE SCALE GENOMIC DNA]</scope>
    <source>
        <strain evidence="2">MED-G28</strain>
    </source>
</reference>
<dbReference type="AlphaFoldDB" id="A0A2A5WEG1"/>
<gene>
    <name evidence="2" type="ORF">CNF02_02565</name>
</gene>